<dbReference type="InterPro" id="IPR009962">
    <property type="entry name" value="DUF1488"/>
</dbReference>
<gene>
    <name evidence="1" type="ORF">RHAB21_03743</name>
</gene>
<reference evidence="1 2" key="1">
    <citation type="submission" date="2020-11" db="EMBL/GenBank/DDBJ databases">
        <authorList>
            <person name="Lassalle F."/>
        </authorList>
    </citation>
    <scope>NUCLEOTIDE SEQUENCE [LARGE SCALE GENOMIC DNA]</scope>
    <source>
        <strain evidence="1 2">AB21</strain>
    </source>
</reference>
<name>A0ABN7JY10_9HYPH</name>
<dbReference type="RefSeq" id="WP_142588844.1">
    <property type="nucleotide sequence ID" value="NZ_CABFWE030000008.1"/>
</dbReference>
<accession>A0ABN7JY10</accession>
<keyword evidence="2" id="KW-1185">Reference proteome</keyword>
<dbReference type="InterPro" id="IPR036692">
    <property type="entry name" value="Shew3726-like_sf"/>
</dbReference>
<evidence type="ECO:0000313" key="2">
    <source>
        <dbReference type="Proteomes" id="UP000601041"/>
    </source>
</evidence>
<dbReference type="EMBL" id="CABFWE030000008">
    <property type="protein sequence ID" value="CAD7046941.1"/>
    <property type="molecule type" value="Genomic_DNA"/>
</dbReference>
<dbReference type="SUPFAM" id="SSF160272">
    <property type="entry name" value="Shew3726-like"/>
    <property type="match status" value="1"/>
</dbReference>
<proteinExistence type="predicted"/>
<evidence type="ECO:0008006" key="3">
    <source>
        <dbReference type="Google" id="ProtNLM"/>
    </source>
</evidence>
<sequence length="88" mass="10040">MTLSFPNSARSYDEAHSRVRFVGHDGMFEVKFFVLAEVLAGSLSQRTATERDYLASFDALRSRILEAAKRAYKSRPNRTITLALDHFK</sequence>
<protein>
    <recommendedName>
        <fullName evidence="3">DUF1488 domain-containing protein</fullName>
    </recommendedName>
</protein>
<organism evidence="1 2">
    <name type="scientific">Pseudorhizobium halotolerans</name>
    <dbReference type="NCBI Taxonomy" id="1233081"/>
    <lineage>
        <taxon>Bacteria</taxon>
        <taxon>Pseudomonadati</taxon>
        <taxon>Pseudomonadota</taxon>
        <taxon>Alphaproteobacteria</taxon>
        <taxon>Hyphomicrobiales</taxon>
        <taxon>Rhizobiaceae</taxon>
        <taxon>Rhizobium/Agrobacterium group</taxon>
        <taxon>Pseudorhizobium</taxon>
    </lineage>
</organism>
<dbReference type="Pfam" id="PF07369">
    <property type="entry name" value="DUF1488"/>
    <property type="match status" value="1"/>
</dbReference>
<comment type="caution">
    <text evidence="1">The sequence shown here is derived from an EMBL/GenBank/DDBJ whole genome shotgun (WGS) entry which is preliminary data.</text>
</comment>
<evidence type="ECO:0000313" key="1">
    <source>
        <dbReference type="EMBL" id="CAD7046941.1"/>
    </source>
</evidence>
<dbReference type="Proteomes" id="UP000601041">
    <property type="component" value="Unassembled WGS sequence"/>
</dbReference>